<dbReference type="EMBL" id="SGXA01000006">
    <property type="protein sequence ID" value="RZS65178.1"/>
    <property type="molecule type" value="Genomic_DNA"/>
</dbReference>
<accession>A0A4Q7MDW4</accession>
<dbReference type="OrthoDB" id="9797028at2"/>
<evidence type="ECO:0000256" key="2">
    <source>
        <dbReference type="ARBA" id="ARBA00022475"/>
    </source>
</evidence>
<evidence type="ECO:0000256" key="3">
    <source>
        <dbReference type="ARBA" id="ARBA00022692"/>
    </source>
</evidence>
<feature type="transmembrane region" description="Helical" evidence="6">
    <location>
        <begin position="181"/>
        <end position="204"/>
    </location>
</feature>
<evidence type="ECO:0000256" key="1">
    <source>
        <dbReference type="ARBA" id="ARBA00004651"/>
    </source>
</evidence>
<feature type="transmembrane region" description="Helical" evidence="6">
    <location>
        <begin position="255"/>
        <end position="279"/>
    </location>
</feature>
<dbReference type="PIRSF" id="PIRSF035875">
    <property type="entry name" value="RNase_BN"/>
    <property type="match status" value="1"/>
</dbReference>
<evidence type="ECO:0000313" key="7">
    <source>
        <dbReference type="EMBL" id="RZS65178.1"/>
    </source>
</evidence>
<comment type="caution">
    <text evidence="7">The sequence shown here is derived from an EMBL/GenBank/DDBJ whole genome shotgun (WGS) entry which is preliminary data.</text>
</comment>
<dbReference type="Proteomes" id="UP000293874">
    <property type="component" value="Unassembled WGS sequence"/>
</dbReference>
<keyword evidence="2" id="KW-1003">Cell membrane</keyword>
<organism evidence="7 8">
    <name type="scientific">Pseudobacter ginsenosidimutans</name>
    <dbReference type="NCBI Taxonomy" id="661488"/>
    <lineage>
        <taxon>Bacteria</taxon>
        <taxon>Pseudomonadati</taxon>
        <taxon>Bacteroidota</taxon>
        <taxon>Chitinophagia</taxon>
        <taxon>Chitinophagales</taxon>
        <taxon>Chitinophagaceae</taxon>
        <taxon>Pseudobacter</taxon>
    </lineage>
</organism>
<evidence type="ECO:0000256" key="6">
    <source>
        <dbReference type="SAM" id="Phobius"/>
    </source>
</evidence>
<gene>
    <name evidence="7" type="ORF">EV199_5934</name>
</gene>
<comment type="subcellular location">
    <subcellularLocation>
        <location evidence="1">Cell membrane</location>
        <topology evidence="1">Multi-pass membrane protein</topology>
    </subcellularLocation>
</comment>
<protein>
    <submittedName>
        <fullName evidence="7">Membrane protein</fullName>
    </submittedName>
</protein>
<reference evidence="7 8" key="1">
    <citation type="submission" date="2019-02" db="EMBL/GenBank/DDBJ databases">
        <title>Genomic Encyclopedia of Type Strains, Phase IV (KMG-IV): sequencing the most valuable type-strain genomes for metagenomic binning, comparative biology and taxonomic classification.</title>
        <authorList>
            <person name="Goeker M."/>
        </authorList>
    </citation>
    <scope>NUCLEOTIDE SEQUENCE [LARGE SCALE GENOMIC DNA]</scope>
    <source>
        <strain evidence="7 8">DSM 18116</strain>
    </source>
</reference>
<dbReference type="PANTHER" id="PTHR30213:SF1">
    <property type="entry name" value="INNER MEMBRANE PROTEIN YHJD"/>
    <property type="match status" value="1"/>
</dbReference>
<feature type="transmembrane region" description="Helical" evidence="6">
    <location>
        <begin position="216"/>
        <end position="235"/>
    </location>
</feature>
<keyword evidence="3 6" id="KW-0812">Transmembrane</keyword>
<dbReference type="RefSeq" id="WP_130544408.1">
    <property type="nucleotide sequence ID" value="NZ_CP042431.1"/>
</dbReference>
<evidence type="ECO:0000313" key="8">
    <source>
        <dbReference type="Proteomes" id="UP000293874"/>
    </source>
</evidence>
<dbReference type="Pfam" id="PF03631">
    <property type="entry name" value="Virul_fac_BrkB"/>
    <property type="match status" value="1"/>
</dbReference>
<evidence type="ECO:0000256" key="5">
    <source>
        <dbReference type="ARBA" id="ARBA00023136"/>
    </source>
</evidence>
<feature type="transmembrane region" description="Helical" evidence="6">
    <location>
        <begin position="95"/>
        <end position="116"/>
    </location>
</feature>
<dbReference type="AlphaFoldDB" id="A0A4Q7MDW4"/>
<evidence type="ECO:0000256" key="4">
    <source>
        <dbReference type="ARBA" id="ARBA00022989"/>
    </source>
</evidence>
<feature type="transmembrane region" description="Helical" evidence="6">
    <location>
        <begin position="142"/>
        <end position="161"/>
    </location>
</feature>
<dbReference type="PANTHER" id="PTHR30213">
    <property type="entry name" value="INNER MEMBRANE PROTEIN YHJD"/>
    <property type="match status" value="1"/>
</dbReference>
<proteinExistence type="predicted"/>
<name>A0A4Q7MDW4_9BACT</name>
<keyword evidence="4 6" id="KW-1133">Transmembrane helix</keyword>
<keyword evidence="8" id="KW-1185">Reference proteome</keyword>
<dbReference type="InterPro" id="IPR017039">
    <property type="entry name" value="Virul_fac_BrkB"/>
</dbReference>
<keyword evidence="5 6" id="KW-0472">Membrane</keyword>
<dbReference type="GO" id="GO:0005886">
    <property type="term" value="C:plasma membrane"/>
    <property type="evidence" value="ECO:0007669"/>
    <property type="project" value="UniProtKB-SubCell"/>
</dbReference>
<sequence>MKKLPKPATILQLLKKAFGEFQQNDPLRMAAATAFFATFALPAIILILIVVFGLVMDRRFVGRSLVEALSGVLGPNSAEEIRNTLRNVRTLASTWYIATGGFIFLLFVSTTLFKVIKDSLNQLWRIRQSNGRGVVRQLKQRGTSFLVILFAGIFFLATLMVEGGVALLRQQLPDLLPGEGSVIWAITSQVVSLSVVTCWFSILFRYLPDGHTTWRITMGGAFFTALLFTLGKFLLRFLLSYSNMSTVYGTSTSFVLMLLFIFYCAFIFYYGACFLKVWAKHKNKPIIPRYYAEAYTWQQVKEESLDR</sequence>
<feature type="transmembrane region" description="Helical" evidence="6">
    <location>
        <begin position="30"/>
        <end position="55"/>
    </location>
</feature>